<sequence>MHIYGLLWLAYSPLNHAHLNHGESYRQRNVAFIAPNTLDRLTLASYSVLNRYNITSSQNAVSSEQVCRLESAVGRPAQRRVYLRAHSNVQSIKKVSTLRKKKVKHVKKALYNINEDVKSTAGDKTRSTLRKLSNPVKESRSDVTQTSKKTPLSSSDDFHSPKIVTYRKSKKPGTVKKVTTDKHPVHIITSSNKSKSTIGIMHQHDADKKQLNVAMPPKKKHINNQESNKFQKKSQQKQSLGTVNTTKVNKDVNKTTPKNLPPGGIVPKRKQHMLEALFSNSHGMNVGEITWALYKLMGTVTTELSNMYDINDANYVSSSVPMGSDLEEHRLKTDSDTSHDGDEKVDATDIDKSMELHDSPLDNKRININEELADENPLTPDASNDTPKHELHSEKDGNNIVDPSITQTVGAVSGMMNLSNRELSRLRHMKVLANKEKAKLISNLNHRKNIHAIFFPTKDDESTLKVAEATNLDSILANQEPLNRQSPYGSGVSSFITPMTPPMSVHSHAQLMRKLVDENSDRLQDILNRRKISGYEKMRSMMKAVDAEEAALRFVKNSAGSMYPEDNVDTTLFNTNTIPASVFNAPMNVTATDYGSPVSTLLVSINKIPPKQLRKKRTDIATSHALTVSHETESGIREPIKNNKEGLDKGTEDTSFQGTDTLAQNNEELEHKTNNESNTTNAVGTSLEVPVTMFTLERGFLKKLYDVHLRPRLVSTLKKIFGMELNINCGFMDFDKMEIGEIKYEREERKDIDKQAYKRHLRNVVVIPEIDEKECVIQYKGSSSPLPKRIRTRLMHTIKWIKDQVYFERSIYFMAAILGRAPTIYELAYMFGFDDLKQLQSVFSTSRYMVQMQFEDFAEPLADIIMSKVQAEHKVKRPRKDKHLEIQDPNILHTKAFTLDTLWEHLCSVELNTLSSHGNKAVAEIYGVVLASSSNEFLKSKLPADLPVGTYRLASRAQMQYLELVGILDKLLSHIHQAHRRGVTLESIYNDEFSQRIYEIEREYINSLDDPVMVANRQMHLKNAIKKEMERRMEIDYDTIQEAITSSRMSNTLGSQLGKTMKLKKRFKRYERGSLGGLTHVDVEDPVFPDELPSEPINPASDAYCRKASLIRCLRKIAVEAIDDRVARFIFMGELNLFIGDGWAISDMTTALGLSSDDVTNLIFQAALTHCFVYESWRIRLHLPPYDREYDDYMFDWLADSHGIDMLERYLAKNGIPETTWSRQPDLTYRKYRMARIKPRMGTIKESLEYYRKHFEDIERILDESPISHLEEGMIEIDDFL</sequence>
<evidence type="ECO:0000256" key="1">
    <source>
        <dbReference type="SAM" id="MobiDB-lite"/>
    </source>
</evidence>
<feature type="region of interest" description="Disordered" evidence="1">
    <location>
        <begin position="120"/>
        <end position="160"/>
    </location>
</feature>
<reference evidence="3" key="2">
    <citation type="journal article" date="2020" name="Data Brief">
        <title>Transcriptome dataset of Babesia bovis life stages within vertebrate and invertebrate hosts.</title>
        <authorList>
            <person name="Ueti M.W."/>
            <person name="Johnson W.C."/>
            <person name="Kappmeyer L.S."/>
            <person name="Herndon D.R."/>
            <person name="Mousel M.R."/>
            <person name="Reif K.E."/>
            <person name="Taus N.S."/>
            <person name="Ifeonu O.O."/>
            <person name="Silva J.C."/>
            <person name="Suarez C.E."/>
            <person name="Brayton K.A."/>
        </authorList>
    </citation>
    <scope>NUCLEOTIDE SEQUENCE [LARGE SCALE GENOMIC DNA]</scope>
</reference>
<organism evidence="2 3">
    <name type="scientific">Babesia bovis</name>
    <dbReference type="NCBI Taxonomy" id="5865"/>
    <lineage>
        <taxon>Eukaryota</taxon>
        <taxon>Sar</taxon>
        <taxon>Alveolata</taxon>
        <taxon>Apicomplexa</taxon>
        <taxon>Aconoidasida</taxon>
        <taxon>Piroplasmida</taxon>
        <taxon>Babesiidae</taxon>
        <taxon>Babesia</taxon>
    </lineage>
</organism>
<keyword evidence="3" id="KW-1185">Reference proteome</keyword>
<feature type="region of interest" description="Disordered" evidence="1">
    <location>
        <begin position="627"/>
        <end position="658"/>
    </location>
</feature>
<dbReference type="RefSeq" id="XP_001610799.1">
    <property type="nucleotide sequence ID" value="XM_001610749.1"/>
</dbReference>
<gene>
    <name evidence="2" type="ORF">BBOV_IV008770</name>
</gene>
<evidence type="ECO:0000313" key="2">
    <source>
        <dbReference type="EMBL" id="EDO07231.1"/>
    </source>
</evidence>
<dbReference type="InParanoid" id="A7ARR2"/>
<proteinExistence type="predicted"/>
<dbReference type="EMBL" id="AAXT01000002">
    <property type="protein sequence ID" value="EDO07231.1"/>
    <property type="molecule type" value="Genomic_DNA"/>
</dbReference>
<dbReference type="VEuPathDB" id="PiroplasmaDB:BBOV_IV008770"/>
<feature type="compositionally biased region" description="Basic and acidic residues" evidence="1">
    <location>
        <begin position="331"/>
        <end position="368"/>
    </location>
</feature>
<feature type="compositionally biased region" description="Basic and acidic residues" evidence="1">
    <location>
        <begin position="630"/>
        <end position="652"/>
    </location>
</feature>
<feature type="compositionally biased region" description="Low complexity" evidence="1">
    <location>
        <begin position="236"/>
        <end position="247"/>
    </location>
</feature>
<dbReference type="KEGG" id="bbo:BBOV_IV008770"/>
<feature type="region of interest" description="Disordered" evidence="1">
    <location>
        <begin position="331"/>
        <end position="402"/>
    </location>
</feature>
<feature type="compositionally biased region" description="Polar residues" evidence="1">
    <location>
        <begin position="142"/>
        <end position="155"/>
    </location>
</feature>
<feature type="region of interest" description="Disordered" evidence="1">
    <location>
        <begin position="224"/>
        <end position="266"/>
    </location>
</feature>
<protein>
    <submittedName>
        <fullName evidence="2">Uncharacterized protein</fullName>
    </submittedName>
</protein>
<dbReference type="Proteomes" id="UP000002173">
    <property type="component" value="Unassembled WGS sequence"/>
</dbReference>
<feature type="compositionally biased region" description="Basic and acidic residues" evidence="1">
    <location>
        <begin position="386"/>
        <end position="397"/>
    </location>
</feature>
<evidence type="ECO:0000313" key="3">
    <source>
        <dbReference type="Proteomes" id="UP000002173"/>
    </source>
</evidence>
<reference evidence="3" key="3">
    <citation type="journal article" date="2021" name="Int. J. Parasitol.">
        <title>Comparative analysis of gene expression between Babesia bovis blood stages and kinetes allowed by improved genome annotation.</title>
        <authorList>
            <person name="Ueti M.W."/>
            <person name="Johnson W.C."/>
            <person name="Kappmeyer L.S."/>
            <person name="Herndon D.R."/>
            <person name="Mousel M.R."/>
            <person name="Reif K.E."/>
            <person name="Taus N.S."/>
            <person name="Ifeonu O.O."/>
            <person name="Silva J.C."/>
            <person name="Suarez C.E."/>
            <person name="Brayton K.A."/>
        </authorList>
    </citation>
    <scope>NUCLEOTIDE SEQUENCE [LARGE SCALE GENOMIC DNA]</scope>
</reference>
<dbReference type="eggNOG" id="ENOG502QX6U">
    <property type="taxonomic scope" value="Eukaryota"/>
</dbReference>
<dbReference type="GeneID" id="5479033"/>
<accession>A7ARR2</accession>
<name>A7ARR2_BABBO</name>
<comment type="caution">
    <text evidence="2">The sequence shown here is derived from an EMBL/GenBank/DDBJ whole genome shotgun (WGS) entry which is preliminary data.</text>
</comment>
<reference evidence="2 3" key="1">
    <citation type="journal article" date="2007" name="PLoS Pathog.">
        <title>Genome sequence of Babesia bovis and comparative analysis of apicomplexan hemoprotozoa.</title>
        <authorList>
            <person name="Brayton K.A."/>
            <person name="Lau A.O.T."/>
            <person name="Herndon D.R."/>
            <person name="Hannick L."/>
            <person name="Kappmeyer L.S."/>
            <person name="Berens S.J."/>
            <person name="Bidwell S.L."/>
            <person name="Brown W.C."/>
            <person name="Crabtree J."/>
            <person name="Fadrosh D."/>
            <person name="Feldblum T."/>
            <person name="Forberger H.A."/>
            <person name="Haas B.J."/>
            <person name="Howell J.M."/>
            <person name="Khouri H."/>
            <person name="Koo H."/>
            <person name="Mann D.J."/>
            <person name="Norimine J."/>
            <person name="Paulsen I.T."/>
            <person name="Radune D."/>
            <person name="Ren Q."/>
            <person name="Smith R.K. Jr."/>
            <person name="Suarez C.E."/>
            <person name="White O."/>
            <person name="Wortman J.R."/>
            <person name="Knowles D.P. Jr."/>
            <person name="McElwain T.F."/>
            <person name="Nene V.M."/>
        </authorList>
    </citation>
    <scope>NUCLEOTIDE SEQUENCE [LARGE SCALE GENOMIC DNA]</scope>
    <source>
        <strain evidence="2">T2Bo</strain>
    </source>
</reference>